<accession>A0AAV9C2Q8</accession>
<gene>
    <name evidence="1" type="ORF">QJS10_CPB22g01306</name>
</gene>
<sequence>MFNKCAADLLCDANIDLTSAVTSFIVTSELIESKESGNSSILQINSQSSDSIAVIRALEVRALEGSWYPFCIV</sequence>
<name>A0AAV9C2Q8_ACOCL</name>
<protein>
    <submittedName>
        <fullName evidence="1">Uncharacterized protein</fullName>
    </submittedName>
</protein>
<dbReference type="AlphaFoldDB" id="A0AAV9C2Q8"/>
<proteinExistence type="predicted"/>
<reference evidence="1" key="1">
    <citation type="journal article" date="2023" name="Nat. Commun.">
        <title>Diploid and tetraploid genomes of Acorus and the evolution of monocots.</title>
        <authorList>
            <person name="Ma L."/>
            <person name="Liu K.W."/>
            <person name="Li Z."/>
            <person name="Hsiao Y.Y."/>
            <person name="Qi Y."/>
            <person name="Fu T."/>
            <person name="Tang G.D."/>
            <person name="Zhang D."/>
            <person name="Sun W.H."/>
            <person name="Liu D.K."/>
            <person name="Li Y."/>
            <person name="Chen G.Z."/>
            <person name="Liu X.D."/>
            <person name="Liao X.Y."/>
            <person name="Jiang Y.T."/>
            <person name="Yu X."/>
            <person name="Hao Y."/>
            <person name="Huang J."/>
            <person name="Zhao X.W."/>
            <person name="Ke S."/>
            <person name="Chen Y.Y."/>
            <person name="Wu W.L."/>
            <person name="Hsu J.L."/>
            <person name="Lin Y.F."/>
            <person name="Huang M.D."/>
            <person name="Li C.Y."/>
            <person name="Huang L."/>
            <person name="Wang Z.W."/>
            <person name="Zhao X."/>
            <person name="Zhong W.Y."/>
            <person name="Peng D.H."/>
            <person name="Ahmad S."/>
            <person name="Lan S."/>
            <person name="Zhang J.S."/>
            <person name="Tsai W.C."/>
            <person name="Van de Peer Y."/>
            <person name="Liu Z.J."/>
        </authorList>
    </citation>
    <scope>NUCLEOTIDE SEQUENCE</scope>
    <source>
        <strain evidence="1">CP</strain>
    </source>
</reference>
<evidence type="ECO:0000313" key="2">
    <source>
        <dbReference type="Proteomes" id="UP001180020"/>
    </source>
</evidence>
<organism evidence="1 2">
    <name type="scientific">Acorus calamus</name>
    <name type="common">Sweet flag</name>
    <dbReference type="NCBI Taxonomy" id="4465"/>
    <lineage>
        <taxon>Eukaryota</taxon>
        <taxon>Viridiplantae</taxon>
        <taxon>Streptophyta</taxon>
        <taxon>Embryophyta</taxon>
        <taxon>Tracheophyta</taxon>
        <taxon>Spermatophyta</taxon>
        <taxon>Magnoliopsida</taxon>
        <taxon>Liliopsida</taxon>
        <taxon>Acoraceae</taxon>
        <taxon>Acorus</taxon>
    </lineage>
</organism>
<comment type="caution">
    <text evidence="1">The sequence shown here is derived from an EMBL/GenBank/DDBJ whole genome shotgun (WGS) entry which is preliminary data.</text>
</comment>
<reference evidence="1" key="2">
    <citation type="submission" date="2023-06" db="EMBL/GenBank/DDBJ databases">
        <authorList>
            <person name="Ma L."/>
            <person name="Liu K.-W."/>
            <person name="Li Z."/>
            <person name="Hsiao Y.-Y."/>
            <person name="Qi Y."/>
            <person name="Fu T."/>
            <person name="Tang G."/>
            <person name="Zhang D."/>
            <person name="Sun W.-H."/>
            <person name="Liu D.-K."/>
            <person name="Li Y."/>
            <person name="Chen G.-Z."/>
            <person name="Liu X.-D."/>
            <person name="Liao X.-Y."/>
            <person name="Jiang Y.-T."/>
            <person name="Yu X."/>
            <person name="Hao Y."/>
            <person name="Huang J."/>
            <person name="Zhao X.-W."/>
            <person name="Ke S."/>
            <person name="Chen Y.-Y."/>
            <person name="Wu W.-L."/>
            <person name="Hsu J.-L."/>
            <person name="Lin Y.-F."/>
            <person name="Huang M.-D."/>
            <person name="Li C.-Y."/>
            <person name="Huang L."/>
            <person name="Wang Z.-W."/>
            <person name="Zhao X."/>
            <person name="Zhong W.-Y."/>
            <person name="Peng D.-H."/>
            <person name="Ahmad S."/>
            <person name="Lan S."/>
            <person name="Zhang J.-S."/>
            <person name="Tsai W.-C."/>
            <person name="Van De Peer Y."/>
            <person name="Liu Z.-J."/>
        </authorList>
    </citation>
    <scope>NUCLEOTIDE SEQUENCE</scope>
    <source>
        <strain evidence="1">CP</strain>
        <tissue evidence="1">Leaves</tissue>
    </source>
</reference>
<evidence type="ECO:0000313" key="1">
    <source>
        <dbReference type="EMBL" id="KAK1283002.1"/>
    </source>
</evidence>
<dbReference type="Proteomes" id="UP001180020">
    <property type="component" value="Unassembled WGS sequence"/>
</dbReference>
<dbReference type="EMBL" id="JAUJYO010000022">
    <property type="protein sequence ID" value="KAK1283002.1"/>
    <property type="molecule type" value="Genomic_DNA"/>
</dbReference>
<keyword evidence="2" id="KW-1185">Reference proteome</keyword>